<dbReference type="PANTHER" id="PTHR43758:SF2">
    <property type="entry name" value="OXIDIZED PURINE NUCLEOSIDE TRIPHOSPHATE HYDROLASE"/>
    <property type="match status" value="1"/>
</dbReference>
<sequence>MNPDHPHFVSPGLKRVATLCVLHHHRNLMLLERTKEPHIGRFTPLGGKVDPNETPLAGAIRETYEETGIELDTMRYRGMLVETSPLAHMNWVGFVYSAEIEYREPPTCTEGTLKWLDFDELHRSPVPETDPYVYSYMFRNEPFMLNALFDDEDRLIRLDEHISGACLFNREGRP</sequence>
<dbReference type="RefSeq" id="WP_237378759.1">
    <property type="nucleotide sequence ID" value="NZ_CP071793.1"/>
</dbReference>
<dbReference type="InterPro" id="IPR015797">
    <property type="entry name" value="NUDIX_hydrolase-like_dom_sf"/>
</dbReference>
<dbReference type="EMBL" id="CP071793">
    <property type="protein sequence ID" value="QTD49117.1"/>
    <property type="molecule type" value="Genomic_DNA"/>
</dbReference>
<dbReference type="AlphaFoldDB" id="A0A8A4THZ8"/>
<evidence type="ECO:0000256" key="4">
    <source>
        <dbReference type="ARBA" id="ARBA00022801"/>
    </source>
</evidence>
<comment type="similarity">
    <text evidence="2">Belongs to the Nudix hydrolase family.</text>
</comment>
<proteinExistence type="inferred from homology"/>
<reference evidence="7" key="1">
    <citation type="submission" date="2021-03" db="EMBL/GenBank/DDBJ databases">
        <title>Acanthopleuribacteraceae sp. M133.</title>
        <authorList>
            <person name="Wang G."/>
        </authorList>
    </citation>
    <scope>NUCLEOTIDE SEQUENCE</scope>
    <source>
        <strain evidence="7">M133</strain>
    </source>
</reference>
<evidence type="ECO:0000313" key="7">
    <source>
        <dbReference type="EMBL" id="QTD49117.1"/>
    </source>
</evidence>
<organism evidence="7 8">
    <name type="scientific">Sulfidibacter corallicola</name>
    <dbReference type="NCBI Taxonomy" id="2818388"/>
    <lineage>
        <taxon>Bacteria</taxon>
        <taxon>Pseudomonadati</taxon>
        <taxon>Acidobacteriota</taxon>
        <taxon>Holophagae</taxon>
        <taxon>Acanthopleuribacterales</taxon>
        <taxon>Acanthopleuribacteraceae</taxon>
        <taxon>Sulfidibacter</taxon>
    </lineage>
</organism>
<dbReference type="PANTHER" id="PTHR43758">
    <property type="entry name" value="7,8-DIHYDRO-8-OXOGUANINE TRIPHOSPHATASE"/>
    <property type="match status" value="1"/>
</dbReference>
<evidence type="ECO:0000256" key="1">
    <source>
        <dbReference type="ARBA" id="ARBA00001946"/>
    </source>
</evidence>
<dbReference type="PROSITE" id="PS00893">
    <property type="entry name" value="NUDIX_BOX"/>
    <property type="match status" value="1"/>
</dbReference>
<feature type="domain" description="Nudix hydrolase" evidence="6">
    <location>
        <begin position="13"/>
        <end position="139"/>
    </location>
</feature>
<evidence type="ECO:0000256" key="2">
    <source>
        <dbReference type="ARBA" id="ARBA00005582"/>
    </source>
</evidence>
<comment type="cofactor">
    <cofactor evidence="1">
        <name>Mg(2+)</name>
        <dbReference type="ChEBI" id="CHEBI:18420"/>
    </cofactor>
</comment>
<dbReference type="Gene3D" id="3.90.79.10">
    <property type="entry name" value="Nucleoside Triphosphate Pyrophosphohydrolase"/>
    <property type="match status" value="1"/>
</dbReference>
<dbReference type="Proteomes" id="UP000663929">
    <property type="component" value="Chromosome"/>
</dbReference>
<dbReference type="InterPro" id="IPR000086">
    <property type="entry name" value="NUDIX_hydrolase_dom"/>
</dbReference>
<keyword evidence="4" id="KW-0378">Hydrolase</keyword>
<dbReference type="SUPFAM" id="SSF55811">
    <property type="entry name" value="Nudix"/>
    <property type="match status" value="1"/>
</dbReference>
<accession>A0A8A4THZ8</accession>
<gene>
    <name evidence="7" type="ORF">J3U87_26325</name>
</gene>
<keyword evidence="3" id="KW-0479">Metal-binding</keyword>
<dbReference type="GO" id="GO:0005737">
    <property type="term" value="C:cytoplasm"/>
    <property type="evidence" value="ECO:0007669"/>
    <property type="project" value="TreeGrafter"/>
</dbReference>
<dbReference type="KEGG" id="scor:J3U87_26325"/>
<evidence type="ECO:0000256" key="5">
    <source>
        <dbReference type="ARBA" id="ARBA00022842"/>
    </source>
</evidence>
<dbReference type="GO" id="GO:0046872">
    <property type="term" value="F:metal ion binding"/>
    <property type="evidence" value="ECO:0007669"/>
    <property type="project" value="UniProtKB-KW"/>
</dbReference>
<dbReference type="GO" id="GO:0016818">
    <property type="term" value="F:hydrolase activity, acting on acid anhydrides, in phosphorus-containing anhydrides"/>
    <property type="evidence" value="ECO:0007669"/>
    <property type="project" value="TreeGrafter"/>
</dbReference>
<name>A0A8A4THZ8_SULCO</name>
<keyword evidence="8" id="KW-1185">Reference proteome</keyword>
<keyword evidence="5" id="KW-0460">Magnesium</keyword>
<evidence type="ECO:0000313" key="8">
    <source>
        <dbReference type="Proteomes" id="UP000663929"/>
    </source>
</evidence>
<dbReference type="Pfam" id="PF00293">
    <property type="entry name" value="NUDIX"/>
    <property type="match status" value="1"/>
</dbReference>
<evidence type="ECO:0000256" key="3">
    <source>
        <dbReference type="ARBA" id="ARBA00022723"/>
    </source>
</evidence>
<dbReference type="CDD" id="cd18886">
    <property type="entry name" value="NUDIX_MutT_Nudt1"/>
    <property type="match status" value="1"/>
</dbReference>
<dbReference type="PROSITE" id="PS51462">
    <property type="entry name" value="NUDIX"/>
    <property type="match status" value="1"/>
</dbReference>
<protein>
    <submittedName>
        <fullName evidence="7">NUDIX domain-containing protein</fullName>
    </submittedName>
</protein>
<dbReference type="InterPro" id="IPR020084">
    <property type="entry name" value="NUDIX_hydrolase_CS"/>
</dbReference>
<evidence type="ECO:0000259" key="6">
    <source>
        <dbReference type="PROSITE" id="PS51462"/>
    </source>
</evidence>